<evidence type="ECO:0000313" key="1">
    <source>
        <dbReference type="EMBL" id="RBQ13958.1"/>
    </source>
</evidence>
<name>A0A366LJ92_9ACTN</name>
<comment type="caution">
    <text evidence="1">The sequence shown here is derived from an EMBL/GenBank/DDBJ whole genome shotgun (WGS) entry which is preliminary data.</text>
</comment>
<keyword evidence="2" id="KW-1185">Reference proteome</keyword>
<sequence>MSEPNRVVRLQNAADLIAIVPYLLGFHPARSLVALTIIPQEENTPGYGGLRSVVWIDLPADRGNAPNVANRLTTLLAKEPLGYAVLIGYGSGSQVTPTMDAASGALTTAGFDLLEVLRCDEGRYWSYICTEPACCPPDGVPYDITASPAEAHAIMEGMVALPDRGAFDASLDWIDGPLREAMREATRTARDRAEMLLATKDGRFWWQEGTERISAALERTQDGDDLTPADLAWLGVLLTSRLIRDAAMTYLGKFPDRVHSRLWHLLTRMVEPEYAAAPATLLAYTAARRGELPLAHLATSRALSIDPDYRLATMIRYALTKGLTPPNFAAIDWGSRAEQMASEAEMNSPLSRPILPDGR</sequence>
<reference evidence="1 2" key="1">
    <citation type="submission" date="2018-06" db="EMBL/GenBank/DDBJ databases">
        <title>Sphaerisporangium craniellae sp. nov., isolated from a marine sponge in the South China Sea.</title>
        <authorList>
            <person name="Li L."/>
        </authorList>
    </citation>
    <scope>NUCLEOTIDE SEQUENCE [LARGE SCALE GENOMIC DNA]</scope>
    <source>
        <strain evidence="1 2">LHW63015</strain>
    </source>
</reference>
<dbReference type="InterPro" id="IPR025447">
    <property type="entry name" value="DUF4192"/>
</dbReference>
<dbReference type="EMBL" id="QMEY01000041">
    <property type="protein sequence ID" value="RBQ13958.1"/>
    <property type="molecule type" value="Genomic_DNA"/>
</dbReference>
<protein>
    <recommendedName>
        <fullName evidence="3">DUF4192 domain-containing protein</fullName>
    </recommendedName>
</protein>
<dbReference type="OrthoDB" id="3264463at2"/>
<dbReference type="AlphaFoldDB" id="A0A366LJ92"/>
<organism evidence="1 2">
    <name type="scientific">Spongiactinospora rosea</name>
    <dbReference type="NCBI Taxonomy" id="2248750"/>
    <lineage>
        <taxon>Bacteria</taxon>
        <taxon>Bacillati</taxon>
        <taxon>Actinomycetota</taxon>
        <taxon>Actinomycetes</taxon>
        <taxon>Streptosporangiales</taxon>
        <taxon>Streptosporangiaceae</taxon>
        <taxon>Spongiactinospora</taxon>
    </lineage>
</organism>
<evidence type="ECO:0008006" key="3">
    <source>
        <dbReference type="Google" id="ProtNLM"/>
    </source>
</evidence>
<dbReference type="Proteomes" id="UP000253303">
    <property type="component" value="Unassembled WGS sequence"/>
</dbReference>
<accession>A0A366LJ92</accession>
<gene>
    <name evidence="1" type="ORF">DP939_43015</name>
</gene>
<evidence type="ECO:0000313" key="2">
    <source>
        <dbReference type="Proteomes" id="UP000253303"/>
    </source>
</evidence>
<dbReference type="Pfam" id="PF13830">
    <property type="entry name" value="DUF4192"/>
    <property type="match status" value="1"/>
</dbReference>
<proteinExistence type="predicted"/>
<dbReference type="RefSeq" id="WP_113986614.1">
    <property type="nucleotide sequence ID" value="NZ_QMEY01000041.1"/>
</dbReference>